<evidence type="ECO:0000313" key="3">
    <source>
        <dbReference type="EMBL" id="STZ00515.1"/>
    </source>
</evidence>
<keyword evidence="6" id="KW-1185">Reference proteome</keyword>
<reference evidence="3 6" key="4">
    <citation type="submission" date="2018-06" db="EMBL/GenBank/DDBJ databases">
        <authorList>
            <consortium name="Pathogen Informatics"/>
            <person name="Doyle S."/>
        </authorList>
    </citation>
    <scope>NUCLEOTIDE SEQUENCE [LARGE SCALE GENOMIC DNA]</scope>
    <source>
        <strain evidence="3 6">NCTC7911</strain>
    </source>
</reference>
<evidence type="ECO:0000313" key="1">
    <source>
        <dbReference type="EMBL" id="OBX59804.1"/>
    </source>
</evidence>
<accession>A0A1B8PVZ8</accession>
<name>A0A1B8PVZ8_MORLA</name>
<organism evidence="1 4">
    <name type="scientific">Moraxella lacunata</name>
    <dbReference type="NCBI Taxonomy" id="477"/>
    <lineage>
        <taxon>Bacteria</taxon>
        <taxon>Pseudomonadati</taxon>
        <taxon>Pseudomonadota</taxon>
        <taxon>Gammaproteobacteria</taxon>
        <taxon>Moraxellales</taxon>
        <taxon>Moraxellaceae</taxon>
        <taxon>Moraxella</taxon>
    </lineage>
</organism>
<gene>
    <name evidence="1" type="ORF">A9309_10680</name>
    <name evidence="2" type="ORF">B5J94_11980</name>
    <name evidence="3" type="ORF">NCTC7911_01916</name>
</gene>
<dbReference type="RefSeq" id="WP_062498930.1">
    <property type="nucleotide sequence ID" value="NZ_JARDJM010000051.1"/>
</dbReference>
<evidence type="ECO:0000313" key="4">
    <source>
        <dbReference type="Proteomes" id="UP000092607"/>
    </source>
</evidence>
<dbReference type="GO" id="GO:0006355">
    <property type="term" value="P:regulation of DNA-templated transcription"/>
    <property type="evidence" value="ECO:0007669"/>
    <property type="project" value="InterPro"/>
</dbReference>
<evidence type="ECO:0000313" key="2">
    <source>
        <dbReference type="EMBL" id="OPH34011.1"/>
    </source>
</evidence>
<evidence type="ECO:0000313" key="6">
    <source>
        <dbReference type="Proteomes" id="UP000254107"/>
    </source>
</evidence>
<reference evidence="2" key="3">
    <citation type="submission" date="2017-03" db="EMBL/GenBank/DDBJ databases">
        <authorList>
            <person name="Afonso C.L."/>
            <person name="Miller P.J."/>
            <person name="Scott M.A."/>
            <person name="Spackman E."/>
            <person name="Goraichik I."/>
            <person name="Dimitrov K.M."/>
            <person name="Suarez D.L."/>
            <person name="Swayne D.E."/>
        </authorList>
    </citation>
    <scope>NUCLEOTIDE SEQUENCE</scope>
    <source>
        <strain evidence="2">CCUG 4441</strain>
    </source>
</reference>
<dbReference type="Proteomes" id="UP000191025">
    <property type="component" value="Unassembled WGS sequence"/>
</dbReference>
<dbReference type="Proteomes" id="UP000092607">
    <property type="component" value="Unassembled WGS sequence"/>
</dbReference>
<dbReference type="EMBL" id="MXAN01000095">
    <property type="protein sequence ID" value="OPH34011.1"/>
    <property type="molecule type" value="Genomic_DNA"/>
</dbReference>
<dbReference type="GeneID" id="302270460"/>
<dbReference type="EMBL" id="LZMS01000100">
    <property type="protein sequence ID" value="OBX59804.1"/>
    <property type="molecule type" value="Genomic_DNA"/>
</dbReference>
<dbReference type="SUPFAM" id="SSF47598">
    <property type="entry name" value="Ribbon-helix-helix"/>
    <property type="match status" value="1"/>
</dbReference>
<proteinExistence type="predicted"/>
<dbReference type="Proteomes" id="UP000254107">
    <property type="component" value="Unassembled WGS sequence"/>
</dbReference>
<dbReference type="OrthoDB" id="9904356at2"/>
<evidence type="ECO:0000313" key="5">
    <source>
        <dbReference type="Proteomes" id="UP000191025"/>
    </source>
</evidence>
<dbReference type="AlphaFoldDB" id="A0A1B8PVZ8"/>
<protein>
    <submittedName>
        <fullName evidence="1">Uncharacterized protein</fullName>
    </submittedName>
</protein>
<sequence>MITLDLPPQLQEVIIATAEKQGVSVNDYILNAIKTTLDNDIPKHIDDVLVFDMEVMKERLKGFESKEEALKNGLVLPQGLDREGLSAWLRENLSKHSEQRTVV</sequence>
<dbReference type="InterPro" id="IPR010985">
    <property type="entry name" value="Ribbon_hlx_hlx"/>
</dbReference>
<reference evidence="1 4" key="1">
    <citation type="submission" date="2016-06" db="EMBL/GenBank/DDBJ databases">
        <title>Draft genome of Moraxella lacunata CCUG 57757A.</title>
        <authorList>
            <person name="Salva-Serra F."/>
            <person name="Engstrom-Jakobsson H."/>
            <person name="Thorell K."/>
            <person name="Gonzales-Siles L."/>
            <person name="Karlsson R."/>
            <person name="Boulund F."/>
            <person name="Engstrand L."/>
            <person name="Kristiansson E."/>
            <person name="Moore E."/>
        </authorList>
    </citation>
    <scope>NUCLEOTIDE SEQUENCE [LARGE SCALE GENOMIC DNA]</scope>
    <source>
        <strain evidence="1 4">CCUG 57757A</strain>
    </source>
</reference>
<dbReference type="EMBL" id="UGQC01000001">
    <property type="protein sequence ID" value="STZ00515.1"/>
    <property type="molecule type" value="Genomic_DNA"/>
</dbReference>
<reference evidence="5" key="2">
    <citation type="submission" date="2017-03" db="EMBL/GenBank/DDBJ databases">
        <title>Draft genome sequence of Moraxella equi CCUG 4950T type strain.</title>
        <authorList>
            <person name="Salva-Serra F."/>
            <person name="Engstrom-Jakobsson H."/>
            <person name="Thorell K."/>
            <person name="Jaen-Luchoro D."/>
            <person name="Gonzales-Siles L."/>
            <person name="Karlsson R."/>
            <person name="Yazdan S."/>
            <person name="Boulund F."/>
            <person name="Johnning A."/>
            <person name="Engstrand L."/>
            <person name="Kristiansson E."/>
            <person name="Moore E."/>
        </authorList>
    </citation>
    <scope>NUCLEOTIDE SEQUENCE [LARGE SCALE GENOMIC DNA]</scope>
    <source>
        <strain evidence="5">CCUG 4441</strain>
    </source>
</reference>